<reference evidence="8 10" key="1">
    <citation type="journal article" date="2011" name="Science">
        <title>Comparative functional genomics of the fission yeasts.</title>
        <authorList>
            <person name="Rhind N."/>
            <person name="Chen Z."/>
            <person name="Yassour M."/>
            <person name="Thompson D.A."/>
            <person name="Haas B.J."/>
            <person name="Habib N."/>
            <person name="Wapinski I."/>
            <person name="Roy S."/>
            <person name="Lin M.F."/>
            <person name="Heiman D.I."/>
            <person name="Young S.K."/>
            <person name="Furuya K."/>
            <person name="Guo Y."/>
            <person name="Pidoux A."/>
            <person name="Chen H.M."/>
            <person name="Robbertse B."/>
            <person name="Goldberg J.M."/>
            <person name="Aoki K."/>
            <person name="Bayne E.H."/>
            <person name="Berlin A.M."/>
            <person name="Desjardins C.A."/>
            <person name="Dobbs E."/>
            <person name="Dukaj L."/>
            <person name="Fan L."/>
            <person name="FitzGerald M.G."/>
            <person name="French C."/>
            <person name="Gujja S."/>
            <person name="Hansen K."/>
            <person name="Keifenheim D."/>
            <person name="Levin J.Z."/>
            <person name="Mosher R.A."/>
            <person name="Mueller C.A."/>
            <person name="Pfiffner J."/>
            <person name="Priest M."/>
            <person name="Russ C."/>
            <person name="Smialowska A."/>
            <person name="Swoboda P."/>
            <person name="Sykes S.M."/>
            <person name="Vaughn M."/>
            <person name="Vengrova S."/>
            <person name="Yoder R."/>
            <person name="Zeng Q."/>
            <person name="Allshire R."/>
            <person name="Baulcombe D."/>
            <person name="Birren B.W."/>
            <person name="Brown W."/>
            <person name="Ekwall K."/>
            <person name="Kellis M."/>
            <person name="Leatherwood J."/>
            <person name="Levin H."/>
            <person name="Margalit H."/>
            <person name="Martienssen R."/>
            <person name="Nieduszynski C.A."/>
            <person name="Spatafora J.W."/>
            <person name="Friedman N."/>
            <person name="Dalgaard J.Z."/>
            <person name="Baumann P."/>
            <person name="Niki H."/>
            <person name="Regev A."/>
            <person name="Nusbaum C."/>
        </authorList>
    </citation>
    <scope>NUCLEOTIDE SEQUENCE [LARGE SCALE GENOMIC DNA]</scope>
    <source>
        <strain evidence="10">yFS275 / FY16936</strain>
    </source>
</reference>
<feature type="region of interest" description="Disordered" evidence="6">
    <location>
        <begin position="1"/>
        <end position="76"/>
    </location>
</feature>
<dbReference type="PANTHER" id="PTHR12436">
    <property type="entry name" value="80 KDA MCM3-ASSOCIATED PROTEIN"/>
    <property type="match status" value="1"/>
</dbReference>
<feature type="compositionally biased region" description="Basic residues" evidence="6">
    <location>
        <begin position="10"/>
        <end position="26"/>
    </location>
</feature>
<feature type="compositionally biased region" description="Low complexity" evidence="6">
    <location>
        <begin position="27"/>
        <end position="39"/>
    </location>
</feature>
<feature type="domain" description="PCI" evidence="7">
    <location>
        <begin position="242"/>
        <end position="436"/>
    </location>
</feature>
<dbReference type="AlphaFoldDB" id="B6K6X2"/>
<dbReference type="GO" id="GO:0005737">
    <property type="term" value="C:cytoplasm"/>
    <property type="evidence" value="ECO:0000318"/>
    <property type="project" value="GO_Central"/>
</dbReference>
<dbReference type="PIRSF" id="PIRSF037320">
    <property type="entry name" value="mRNA_export_factor_Sac3"/>
    <property type="match status" value="1"/>
</dbReference>
<dbReference type="InterPro" id="IPR045107">
    <property type="entry name" value="SAC3/GANP/THP3"/>
</dbReference>
<proteinExistence type="inferred from homology"/>
<sequence>MEKSVSGGSVHHKKNNSQGWKRRSKSLSHSSGHESSNASVLDSELSESHEMQDSRQKRFEKTLEGNRFEELRASREEERKEAIKKGLIDDPSKPRQLNEAVTFTGTCMDMCPEYEREQREYQNNLEKWEINPKSGRVDKDLAVKAFHRPAAGNEQALPSDVRPPHILKKSLDYLIDEIVCGPYPLESTHFFVRDRTRSIRQDFTLQNSRGLEAIACHERIARYHILCLHQLCEQRNFSSQQEMEQLRKVLQSLCEFYDDMRKENKVCPNESEFRCYAILAHIRDPDIARQAQNLPDHIFRSKFLQTALRLSALAQKNNERVGRLLPPNTEAAPNLFTRFFKLTRSDRVTYLMACLLEVHFSSVRKGALKAMRRSYLSAHARIPCADIQKLLYCDAIEEVIELCEHYGLEVVTDDSGSLNVILNKSVNFDETRPELKQRFSHALVECKRSNATFATIINAVGEHDASQTFSKPSISVTPVSTRQVKTGTLPNTTLTKAHAPLVPTKSLKRNGLNIFANEFIPKVKSLTPTLAVDAAIPLSIPSSLTTGTKMQTNVVSDFFTSKESKPINEKLASAVVLPPPPFAESEKTKPELGEDFYQSVLTNVMQNVLTRMVNAAVENVVDTWASENSLITLIQLLQQFVWKETSQIYASEYYQRRLCLKKFRLMMAMGKRCYATKQLRLQREQEEKEKQEHYISVYENVMTRMQQSTTKVMNPPRVYDGSHLEPEYLEAQKLNDSIRQAKEMRKSLNLASLLHPVTENMVYDEWTMAAYCYSPNSSITSWLCNKLCLRPSNGCFLWEQLLETNKSVRVYMPCSTVFDDLRRANYGACLYVVDVSKELQCLTCSDSQLEYVFKNSPKLEETVSVLHRFIQQLSQASTTKFPLLIVFWATNLPSMDEIAAKFEFMKLVQSDWSAVSSIHVQSLDVTKYVALDEGIETLVSNRSTEPSPAFRYSQFLRESRKRHSVAQSDIEASKVGRRRYSKAFVSEDESHVYSDELADESLLTPVADIASERSFSVISTPTKHITQLPETPTPLQRKSQVYRGPLAVLDEKIKKAKALLKSL</sequence>
<comment type="subcellular location">
    <subcellularLocation>
        <location evidence="1 5">Nucleus envelope</location>
    </subcellularLocation>
</comment>
<keyword evidence="2" id="KW-0597">Phosphoprotein</keyword>
<dbReference type="Gene3D" id="1.25.40.990">
    <property type="match status" value="1"/>
</dbReference>
<dbReference type="JaponicusDB" id="SJAG_04472">
    <property type="gene designation" value="sac3"/>
</dbReference>
<evidence type="ECO:0000256" key="4">
    <source>
        <dbReference type="ARBA" id="ARBA00038443"/>
    </source>
</evidence>
<dbReference type="STRING" id="402676.B6K6X2"/>
<dbReference type="InterPro" id="IPR017173">
    <property type="entry name" value="Sac3"/>
</dbReference>
<evidence type="ECO:0000256" key="3">
    <source>
        <dbReference type="ARBA" id="ARBA00023242"/>
    </source>
</evidence>
<dbReference type="eggNOG" id="KOG1860">
    <property type="taxonomic scope" value="Eukaryota"/>
</dbReference>
<dbReference type="GO" id="GO:0005635">
    <property type="term" value="C:nuclear envelope"/>
    <property type="evidence" value="ECO:0007669"/>
    <property type="project" value="UniProtKB-SubCell"/>
</dbReference>
<dbReference type="OrthoDB" id="264795at2759"/>
<dbReference type="PANTHER" id="PTHR12436:SF37">
    <property type="entry name" value="SAC3 FAMILY PROTEIN 1"/>
    <property type="match status" value="1"/>
</dbReference>
<name>B6K6X2_SCHJY</name>
<dbReference type="FunFam" id="1.25.40.990:FF:000008">
    <property type="entry name" value="Nuclear mRNA export protein SAC3"/>
    <property type="match status" value="1"/>
</dbReference>
<dbReference type="Proteomes" id="UP000001744">
    <property type="component" value="Unassembled WGS sequence"/>
</dbReference>
<dbReference type="HOGENOM" id="CLU_298457_0_0_1"/>
<feature type="compositionally biased region" description="Basic and acidic residues" evidence="6">
    <location>
        <begin position="46"/>
        <end position="76"/>
    </location>
</feature>
<protein>
    <recommendedName>
        <fullName evidence="5">Nuclear mRNA export factor</fullName>
    </recommendedName>
</protein>
<evidence type="ECO:0000256" key="1">
    <source>
        <dbReference type="ARBA" id="ARBA00004259"/>
    </source>
</evidence>
<evidence type="ECO:0000256" key="2">
    <source>
        <dbReference type="ARBA" id="ARBA00022553"/>
    </source>
</evidence>
<evidence type="ECO:0000313" key="8">
    <source>
        <dbReference type="EMBL" id="EEB09276.1"/>
    </source>
</evidence>
<dbReference type="InterPro" id="IPR000717">
    <property type="entry name" value="PCI_dom"/>
</dbReference>
<evidence type="ECO:0000313" key="9">
    <source>
        <dbReference type="JaponicusDB" id="SJAG_04472"/>
    </source>
</evidence>
<accession>B6K6X2</accession>
<evidence type="ECO:0000313" key="10">
    <source>
        <dbReference type="Proteomes" id="UP000001744"/>
    </source>
</evidence>
<dbReference type="PROSITE" id="PS50250">
    <property type="entry name" value="PCI"/>
    <property type="match status" value="1"/>
</dbReference>
<keyword evidence="3 5" id="KW-0539">Nucleus</keyword>
<keyword evidence="10" id="KW-1185">Reference proteome</keyword>
<dbReference type="RefSeq" id="XP_002175569.1">
    <property type="nucleotide sequence ID" value="XM_002175533.2"/>
</dbReference>
<dbReference type="GO" id="GO:0070390">
    <property type="term" value="C:transcription export complex 2"/>
    <property type="evidence" value="ECO:0000318"/>
    <property type="project" value="GO_Central"/>
</dbReference>
<dbReference type="GeneID" id="7051825"/>
<dbReference type="InterPro" id="IPR005062">
    <property type="entry name" value="SAC3/GANP/THP3_conserved"/>
</dbReference>
<evidence type="ECO:0000256" key="6">
    <source>
        <dbReference type="SAM" id="MobiDB-lite"/>
    </source>
</evidence>
<dbReference type="GO" id="GO:0042274">
    <property type="term" value="P:ribosomal small subunit biogenesis"/>
    <property type="evidence" value="ECO:0007669"/>
    <property type="project" value="UniProtKB-UniRule"/>
</dbReference>
<dbReference type="EMBL" id="KE651168">
    <property type="protein sequence ID" value="EEB09276.1"/>
    <property type="molecule type" value="Genomic_DNA"/>
</dbReference>
<organism evidence="8 10">
    <name type="scientific">Schizosaccharomyces japonicus (strain yFS275 / FY16936)</name>
    <name type="common">Fission yeast</name>
    <dbReference type="NCBI Taxonomy" id="402676"/>
    <lineage>
        <taxon>Eukaryota</taxon>
        <taxon>Fungi</taxon>
        <taxon>Dikarya</taxon>
        <taxon>Ascomycota</taxon>
        <taxon>Taphrinomycotina</taxon>
        <taxon>Schizosaccharomycetes</taxon>
        <taxon>Schizosaccharomycetales</taxon>
        <taxon>Schizosaccharomycetaceae</taxon>
        <taxon>Schizosaccharomyces</taxon>
    </lineage>
</organism>
<comment type="similarity">
    <text evidence="4 5">Belongs to the SAC3 family.</text>
</comment>
<gene>
    <name evidence="9" type="primary">sac3</name>
    <name evidence="8" type="ORF">SJAG_04472</name>
</gene>
<dbReference type="VEuPathDB" id="FungiDB:SJAG_04472"/>
<evidence type="ECO:0000259" key="7">
    <source>
        <dbReference type="PROSITE" id="PS50250"/>
    </source>
</evidence>
<dbReference type="Pfam" id="PF03399">
    <property type="entry name" value="SAC3_GANP"/>
    <property type="match status" value="1"/>
</dbReference>
<evidence type="ECO:0000256" key="5">
    <source>
        <dbReference type="PIRNR" id="PIRNR037320"/>
    </source>
</evidence>
<dbReference type="GO" id="GO:0006406">
    <property type="term" value="P:mRNA export from nucleus"/>
    <property type="evidence" value="ECO:0000318"/>
    <property type="project" value="GO_Central"/>
</dbReference>
<dbReference type="GO" id="GO:0005634">
    <property type="term" value="C:nucleus"/>
    <property type="evidence" value="ECO:0000318"/>
    <property type="project" value="GO_Central"/>
</dbReference>